<dbReference type="KEGG" id="amus:LMH87_004633"/>
<keyword evidence="2" id="KW-1185">Reference proteome</keyword>
<name>A0A9W8UHU9_AKAMU</name>
<organism evidence="1 2">
    <name type="scientific">Akanthomyces muscarius</name>
    <name type="common">Entomopathogenic fungus</name>
    <name type="synonym">Lecanicillium muscarium</name>
    <dbReference type="NCBI Taxonomy" id="2231603"/>
    <lineage>
        <taxon>Eukaryota</taxon>
        <taxon>Fungi</taxon>
        <taxon>Dikarya</taxon>
        <taxon>Ascomycota</taxon>
        <taxon>Pezizomycotina</taxon>
        <taxon>Sordariomycetes</taxon>
        <taxon>Hypocreomycetidae</taxon>
        <taxon>Hypocreales</taxon>
        <taxon>Cordycipitaceae</taxon>
        <taxon>Akanthomyces</taxon>
    </lineage>
</organism>
<accession>A0A9W8UHU9</accession>
<dbReference type="RefSeq" id="XP_056049468.1">
    <property type="nucleotide sequence ID" value="XM_056195883.1"/>
</dbReference>
<gene>
    <name evidence="1" type="ORF">LMH87_004633</name>
</gene>
<protein>
    <submittedName>
        <fullName evidence="1">Uncharacterized protein</fullName>
    </submittedName>
</protein>
<dbReference type="GeneID" id="80891792"/>
<evidence type="ECO:0000313" key="2">
    <source>
        <dbReference type="Proteomes" id="UP001144673"/>
    </source>
</evidence>
<evidence type="ECO:0000313" key="1">
    <source>
        <dbReference type="EMBL" id="KAJ4145798.1"/>
    </source>
</evidence>
<comment type="caution">
    <text evidence="1">The sequence shown here is derived from an EMBL/GenBank/DDBJ whole genome shotgun (WGS) entry which is preliminary data.</text>
</comment>
<dbReference type="AlphaFoldDB" id="A0A9W8UHU9"/>
<dbReference type="Proteomes" id="UP001144673">
    <property type="component" value="Chromosome 2"/>
</dbReference>
<reference evidence="1" key="1">
    <citation type="journal article" date="2023" name="Access Microbiol">
        <title>De-novo genome assembly for Akanthomyces muscarius, a biocontrol agent of insect agricultural pests.</title>
        <authorList>
            <person name="Erdos Z."/>
            <person name="Studholme D.J."/>
            <person name="Raymond B."/>
            <person name="Sharma M."/>
        </authorList>
    </citation>
    <scope>NUCLEOTIDE SEQUENCE</scope>
    <source>
        <strain evidence="1">Ve6</strain>
    </source>
</reference>
<dbReference type="EMBL" id="JAJHUN010000011">
    <property type="protein sequence ID" value="KAJ4145798.1"/>
    <property type="molecule type" value="Genomic_DNA"/>
</dbReference>
<sequence>MYPSTARKNAALQHAERWRVALRLASPSIMPAAQYRRLSPPEPPVCQQQLPRCTRIPPKHADIVAIRYCARCP</sequence>
<proteinExistence type="predicted"/>